<dbReference type="InterPro" id="IPR050252">
    <property type="entry name" value="Beta/Gamma-Crystallin"/>
</dbReference>
<feature type="region of interest" description="Disordered" evidence="3">
    <location>
        <begin position="1"/>
        <end position="234"/>
    </location>
</feature>
<dbReference type="SUPFAM" id="SSF49695">
    <property type="entry name" value="gamma-Crystallin-like"/>
    <property type="match status" value="3"/>
</dbReference>
<feature type="compositionally biased region" description="Polar residues" evidence="3">
    <location>
        <begin position="1264"/>
        <end position="1277"/>
    </location>
</feature>
<dbReference type="PROSITE" id="PS50915">
    <property type="entry name" value="CRYSTALLIN_BETA_GAMMA"/>
    <property type="match status" value="6"/>
</dbReference>
<feature type="region of interest" description="Disordered" evidence="3">
    <location>
        <begin position="927"/>
        <end position="1285"/>
    </location>
</feature>
<feature type="domain" description="Beta/gamma crystallin 'Greek key'" evidence="4">
    <location>
        <begin position="1928"/>
        <end position="1974"/>
    </location>
</feature>
<feature type="compositionally biased region" description="Basic and acidic residues" evidence="3">
    <location>
        <begin position="1175"/>
        <end position="1196"/>
    </location>
</feature>
<dbReference type="SUPFAM" id="SSF50370">
    <property type="entry name" value="Ricin B-like lectins"/>
    <property type="match status" value="1"/>
</dbReference>
<dbReference type="Ensembl" id="ENSSFAT00005036192.1">
    <property type="protein sequence ID" value="ENSSFAP00005034885.1"/>
    <property type="gene ID" value="ENSSFAG00005017690.1"/>
</dbReference>
<feature type="region of interest" description="Disordered" evidence="3">
    <location>
        <begin position="1954"/>
        <end position="1991"/>
    </location>
</feature>
<feature type="compositionally biased region" description="Polar residues" evidence="3">
    <location>
        <begin position="1805"/>
        <end position="1816"/>
    </location>
</feature>
<feature type="domain" description="Beta/gamma crystallin 'Greek key'" evidence="4">
    <location>
        <begin position="2248"/>
        <end position="2290"/>
    </location>
</feature>
<feature type="compositionally biased region" description="Basic and acidic residues" evidence="3">
    <location>
        <begin position="1566"/>
        <end position="1576"/>
    </location>
</feature>
<feature type="compositionally biased region" description="Polar residues" evidence="3">
    <location>
        <begin position="459"/>
        <end position="470"/>
    </location>
</feature>
<feature type="compositionally biased region" description="Polar residues" evidence="3">
    <location>
        <begin position="1591"/>
        <end position="1628"/>
    </location>
</feature>
<feature type="region of interest" description="Disordered" evidence="3">
    <location>
        <begin position="1805"/>
        <end position="1858"/>
    </location>
</feature>
<feature type="domain" description="Beta/gamma crystallin 'Greek key'" evidence="4">
    <location>
        <begin position="2106"/>
        <end position="2152"/>
    </location>
</feature>
<evidence type="ECO:0000259" key="4">
    <source>
        <dbReference type="PROSITE" id="PS50915"/>
    </source>
</evidence>
<feature type="compositionally biased region" description="Basic and acidic residues" evidence="3">
    <location>
        <begin position="947"/>
        <end position="967"/>
    </location>
</feature>
<feature type="compositionally biased region" description="Basic and acidic residues" evidence="3">
    <location>
        <begin position="283"/>
        <end position="296"/>
    </location>
</feature>
<feature type="compositionally biased region" description="Polar residues" evidence="3">
    <location>
        <begin position="165"/>
        <end position="179"/>
    </location>
</feature>
<evidence type="ECO:0000256" key="2">
    <source>
        <dbReference type="ARBA" id="ARBA00022737"/>
    </source>
</evidence>
<proteinExistence type="inferred from homology"/>
<feature type="region of interest" description="Disordered" evidence="3">
    <location>
        <begin position="765"/>
        <end position="840"/>
    </location>
</feature>
<feature type="compositionally biased region" description="Basic and acidic residues" evidence="3">
    <location>
        <begin position="148"/>
        <end position="164"/>
    </location>
</feature>
<organism evidence="5 6">
    <name type="scientific">Salarias fasciatus</name>
    <name type="common">Jewelled blenny</name>
    <name type="synonym">Blennius fasciatus</name>
    <dbReference type="NCBI Taxonomy" id="181472"/>
    <lineage>
        <taxon>Eukaryota</taxon>
        <taxon>Metazoa</taxon>
        <taxon>Chordata</taxon>
        <taxon>Craniata</taxon>
        <taxon>Vertebrata</taxon>
        <taxon>Euteleostomi</taxon>
        <taxon>Actinopterygii</taxon>
        <taxon>Neopterygii</taxon>
        <taxon>Teleostei</taxon>
        <taxon>Neoteleostei</taxon>
        <taxon>Acanthomorphata</taxon>
        <taxon>Ovalentaria</taxon>
        <taxon>Blenniimorphae</taxon>
        <taxon>Blenniiformes</taxon>
        <taxon>Blennioidei</taxon>
        <taxon>Blenniidae</taxon>
        <taxon>Salariinae</taxon>
        <taxon>Salarias</taxon>
    </lineage>
</organism>
<dbReference type="Gene3D" id="2.60.20.10">
    <property type="entry name" value="Crystallins"/>
    <property type="match status" value="6"/>
</dbReference>
<feature type="region of interest" description="Disordered" evidence="3">
    <location>
        <begin position="442"/>
        <end position="486"/>
    </location>
</feature>
<feature type="compositionally biased region" description="Low complexity" evidence="3">
    <location>
        <begin position="1221"/>
        <end position="1233"/>
    </location>
</feature>
<dbReference type="InterPro" id="IPR000772">
    <property type="entry name" value="Ricin_B_lectin"/>
</dbReference>
<keyword evidence="6" id="KW-1185">Reference proteome</keyword>
<feature type="compositionally biased region" description="Low complexity" evidence="3">
    <location>
        <begin position="136"/>
        <end position="146"/>
    </location>
</feature>
<sequence>MSKSSFGLHSQGIEEQQEDLSQMKLDQTNTKRFSMSEPELDTSGAFDIPSPPPVANNQSESYFTLTSQSQTESNQVLTNGFDVHQEPRKAPIASIPEAQLDNPDPQAEKKNVPNDFKSTVTKPEIPPEVKTQPDPAASASSTSARSNLPERDESSARPDARETADQSSLPYLDSKNNPAVTDPAVTDPAPRTHEDKSHLGADAADATATGPEVSLPDSKSAIPETATASAVPLSPEIVYGALYDSLFPQNFTAEVLSSLSKSSSKVETETRLTETETVTVRSLESHTEADATRRSQSDANDVVDEANSSRVYAETRHSPTKREIVMIKTLNERHTESVLLSDSNHRIKGEKPGEVLTEYINAEIKKPVTVSTLNEIHSESGVFHSAKSSSHEAENITAVDDTVESFVTLREKSAEVSVPQKMSPPEIKKAIMVKTLYELNTEADPGSSWSSASRDSDSTVPTTNNSTDKISSLDEKTNEETDRETKKQAIMIKTCNEIHSESCVILSPKGTPGELDWTVGEIEETVGGLDLARIGPEAGRLENEKPVADDTPEIHVEGRSAQKSDSIVRLVKEHLGDFHSIKDKSAETVSRQILTDGEVPEPEGVTAQIPGPEPKPVMVKTSRTWISDQSDSAEIDNSADSLTSVGGNLANSSQILTDVGYTEINKELCDENQTEGKDLHFQVSSSLQSEENKVRDPVEFHSANQNPVETLYIITETKKPDMVEALNEINTRGSSVQAEPGSIHGTHDTIRSFVSMTDKTAASSEFDGNVESLDLPDSGSQQVDRRCIPQSESSHSYSEMKPDLAPDSSGSVPVPTNAAPPMSDCATSQGTDARVTDSERRDILPEQLVGDGASADARSPSPVKGVVLKIRTESLSDRPGRMEGAEGAASPSYLSIGSEDGATMEVYYSAEEGDESGDELFTMDTREESFSTGGGDEGQTEGVIVEMRPEGDERTSQEEARQPEGEKTAAPTKETGMNQLLGGSDAKSLEKKDATAAQIKEEGEEEVREEELPATPVQQVSSLMVCDFAPPGEGEEAKCSAILEKEDHEEEQLPSPEGQCLADRDNRSSENIHASSSGKQSDRDTIPPEAEEPVSLSGQADESDEARGGSSESSGVAMKTVPAESCGAAEVTHGAELQSDAAQVEHNRAPEWADPIAQSPDTHVKVAVRLSEPNADARRPDTEAAEAVRENQERPGESQPHLNEGSLTASSTAESEKDSKMSSGYSSLSTKLSFRTSALPKEDESKLRVHKLSLIKEDGGGNVGQSTADSSETSGAVTESGEAGFSSEYKWKNRFEGVSQYVPRMTENSSFSDSLSSRISESSSIHYPYSSYSSSSSSSTLPEAPAYKHLSEVSAPSPEEHSTLGGHLPDRTAVFLERDSEPAGRPSGSWRRSYLLRELEEEHPAAPAASRPEAAAEQTESGWDSQQLPALGVSSSPPASGYRDDHEDEAFTGVFKATLVQLVPDPAAPPSTPPASPEDDFSSPSHMESLVDTLKSMGPSMRPRGMALRPPAPTLMSSLPPIVEDATSPVVGDATDSAGSPVKPAGPTSPQTEVPNGQYVLPADLGLRKNIRDLRSPLELMKQSQEQQQQPGTRNLSLQLRASTSNSIVMKSSDSSPDEAQSPVQNGNGVPPSPSSRLDNSVLFGSYRSSSIDQTLENGKSHRPLFRTGSLPDTRPASSRISAGPKELGEPRANADPVGSRSERLSFLLNASVASVSSTGSLPGSDDLNSRISRPPSLGAVSPPAAANSPARVLTSSASLDLPKSLTSADAPLSIFGQMPGIGAGAGTAAPPLLQRSFSSEALSGSQSPLFSNVSNPFQSPGSQFQSPGSQFQSPGSQFQSPGPQFQSPGSQFQNQEPDRNLLSKYRAFPDAYLTKEKEHGKLNPRPGKMYVFDRPGMCGQRLEIRSDIVDATSWELQETISIRVVRGGWVLYEKPEFKGEKIALDEGDIELTYPFGPPEEPLQDGQQEAGPQQQNGEQGEQQGEQQGEARPARRFIIGSIRRAVRDYSVPDISLFPEENAEGKKVVFRDTSDDARIFGFPIKANSIIINAGLWLVYAQPFFQGVPRVLEVGGYSNPAAWGVEQPYVGSLHPLKVGEPRVENLSEPKIVIYDKPYFTGKSRTIMTTMRDFMTRVERQQTAFMYSVGSLKVLGGIWVGYEKEGFRGHQYLLEEGEYHDWRVWGGCNAELRSVRVIRADLTDPLMVMFEQPEEDQEGVQEENTFEVTEAIPDVELFEYKTSTRSIHVLSGAWIAYSHVDFSGNQYVLEKGFYNNCADWGSADTRICSVQPILLAPGDSVKSKDEILLYSEPDFQGECHVFNLNQETLPDKLLTKSCRVARGSWVLYENYKFAGAMFVLSEGDYPNLTSMGCPPGCFIRSAKVVPMLFSVPSISLFGLEGLEGREITMENEVLSMLEEGFNNHILSVRVNSGCWVICEYSNYRGRQFLLEPIEITNWPKFSALSAVGSMYPVRPKRRFFRVKNRETGNYLSVQGGVEEMKSGRVVAAPQVEPMTDIWYYQEGLLKNKMAPDMALQVMGNVEAGAKVVLWTETRQPIQTWTAQTVGLISSITFPGFILDVKGGKTYDKDHVVIMPEGDERPSQQWKIELL</sequence>
<feature type="region of interest" description="Disordered" evidence="3">
    <location>
        <begin position="1325"/>
        <end position="1450"/>
    </location>
</feature>
<feature type="compositionally biased region" description="Low complexity" evidence="3">
    <location>
        <begin position="1405"/>
        <end position="1417"/>
    </location>
</feature>
<feature type="compositionally biased region" description="Low complexity" evidence="3">
    <location>
        <begin position="1325"/>
        <end position="1339"/>
    </location>
</feature>
<feature type="domain" description="Beta/gamma crystallin 'Greek key'" evidence="4">
    <location>
        <begin position="2153"/>
        <end position="2195"/>
    </location>
</feature>
<feature type="domain" description="Beta/gamma crystallin 'Greek key'" evidence="4">
    <location>
        <begin position="2339"/>
        <end position="2382"/>
    </location>
</feature>
<reference evidence="5" key="1">
    <citation type="submission" date="2019-06" db="EMBL/GenBank/DDBJ databases">
        <authorList>
            <consortium name="Wellcome Sanger Institute Data Sharing"/>
        </authorList>
    </citation>
    <scope>NUCLEOTIDE SEQUENCE [LARGE SCALE GENOMIC DNA]</scope>
</reference>
<dbReference type="OMA" id="KPRFHKV"/>
<dbReference type="InterPro" id="IPR035992">
    <property type="entry name" value="Ricin_B-like_lectins"/>
</dbReference>
<feature type="domain" description="Beta/gamma crystallin 'Greek key'" evidence="4">
    <location>
        <begin position="2301"/>
        <end position="2338"/>
    </location>
</feature>
<feature type="region of interest" description="Disordered" evidence="3">
    <location>
        <begin position="258"/>
        <end position="317"/>
    </location>
</feature>
<feature type="compositionally biased region" description="Basic and acidic residues" evidence="3">
    <location>
        <begin position="1395"/>
        <end position="1404"/>
    </location>
</feature>
<dbReference type="PANTHER" id="PTHR11818">
    <property type="entry name" value="BETA/GAMMA CRYSTALLIN"/>
    <property type="match status" value="1"/>
</dbReference>
<feature type="compositionally biased region" description="Pro residues" evidence="3">
    <location>
        <begin position="1466"/>
        <end position="1476"/>
    </location>
</feature>
<feature type="compositionally biased region" description="Low complexity" evidence="3">
    <location>
        <begin position="1817"/>
        <end position="1854"/>
    </location>
</feature>
<keyword evidence="2" id="KW-0677">Repeat</keyword>
<dbReference type="SMART" id="SM00458">
    <property type="entry name" value="RICIN"/>
    <property type="match status" value="1"/>
</dbReference>
<feature type="compositionally biased region" description="Basic and acidic residues" evidence="3">
    <location>
        <begin position="190"/>
        <end position="199"/>
    </location>
</feature>
<feature type="compositionally biased region" description="Polar residues" evidence="3">
    <location>
        <begin position="24"/>
        <end position="33"/>
    </location>
</feature>
<feature type="region of interest" description="Disordered" evidence="3">
    <location>
        <begin position="1717"/>
        <end position="1748"/>
    </location>
</feature>
<name>A0A672I1E0_SALFA</name>
<gene>
    <name evidence="5" type="primary">LOC115409846</name>
</gene>
<evidence type="ECO:0000256" key="3">
    <source>
        <dbReference type="SAM" id="MobiDB-lite"/>
    </source>
</evidence>
<feature type="region of interest" description="Disordered" evidence="3">
    <location>
        <begin position="1653"/>
        <end position="1700"/>
    </location>
</feature>
<dbReference type="Proteomes" id="UP000472267">
    <property type="component" value="Chromosome 22"/>
</dbReference>
<evidence type="ECO:0000313" key="6">
    <source>
        <dbReference type="Proteomes" id="UP000472267"/>
    </source>
</evidence>
<feature type="compositionally biased region" description="Low complexity" evidence="3">
    <location>
        <begin position="1964"/>
        <end position="1989"/>
    </location>
</feature>
<feature type="region of interest" description="Disordered" evidence="3">
    <location>
        <begin position="1462"/>
        <end position="1641"/>
    </location>
</feature>
<comment type="similarity">
    <text evidence="1">Belongs to the beta/gamma-crystallin family.</text>
</comment>
<reference evidence="5" key="3">
    <citation type="submission" date="2025-09" db="UniProtKB">
        <authorList>
            <consortium name="Ensembl"/>
        </authorList>
    </citation>
    <scope>IDENTIFICATION</scope>
</reference>
<feature type="compositionally biased region" description="Low complexity" evidence="3">
    <location>
        <begin position="200"/>
        <end position="210"/>
    </location>
</feature>
<evidence type="ECO:0000313" key="5">
    <source>
        <dbReference type="Ensembl" id="ENSSFAP00005034885.1"/>
    </source>
</evidence>
<dbReference type="Pfam" id="PF00030">
    <property type="entry name" value="Crystall"/>
    <property type="match status" value="6"/>
</dbReference>
<feature type="region of interest" description="Disordered" evidence="3">
    <location>
        <begin position="877"/>
        <end position="896"/>
    </location>
</feature>
<dbReference type="InterPro" id="IPR011024">
    <property type="entry name" value="G_crystallin-like"/>
</dbReference>
<reference evidence="5" key="2">
    <citation type="submission" date="2025-08" db="UniProtKB">
        <authorList>
            <consortium name="Ensembl"/>
        </authorList>
    </citation>
    <scope>IDENTIFICATION</scope>
</reference>
<feature type="compositionally biased region" description="Basic and acidic residues" evidence="3">
    <location>
        <begin position="1035"/>
        <end position="1046"/>
    </location>
</feature>
<dbReference type="InterPro" id="IPR001064">
    <property type="entry name" value="Beta/gamma_crystallin"/>
</dbReference>
<accession>A0A672I1E0</accession>
<dbReference type="PANTHER" id="PTHR11818:SF50">
    <property type="entry name" value="BETA_GAMMA CRYSTALLIN DOMAIN-CONTAINING PROTEIN 2"/>
    <property type="match status" value="1"/>
</dbReference>
<feature type="compositionally biased region" description="Basic and acidic residues" evidence="3">
    <location>
        <begin position="471"/>
        <end position="486"/>
    </location>
</feature>
<dbReference type="PROSITE" id="PS50231">
    <property type="entry name" value="RICIN_B_LECTIN"/>
    <property type="match status" value="1"/>
</dbReference>
<dbReference type="SMART" id="SM00247">
    <property type="entry name" value="XTALbg"/>
    <property type="match status" value="6"/>
</dbReference>
<protein>
    <submittedName>
        <fullName evidence="5">Serine-rich adhesin for platelets-like</fullName>
    </submittedName>
</protein>
<feature type="compositionally biased region" description="Polar residues" evidence="3">
    <location>
        <begin position="55"/>
        <end position="78"/>
    </location>
</feature>
<dbReference type="Pfam" id="PF00652">
    <property type="entry name" value="Ricin_B_lectin"/>
    <property type="match status" value="1"/>
</dbReference>
<dbReference type="Gene3D" id="2.80.10.50">
    <property type="match status" value="1"/>
</dbReference>
<feature type="compositionally biased region" description="Basic and acidic residues" evidence="3">
    <location>
        <begin position="264"/>
        <end position="274"/>
    </location>
</feature>
<evidence type="ECO:0000256" key="1">
    <source>
        <dbReference type="ARBA" id="ARBA00009646"/>
    </source>
</evidence>
<dbReference type="InParanoid" id="A0A672I1E0"/>
<feature type="compositionally biased region" description="Polar residues" evidence="3">
    <location>
        <begin position="1418"/>
        <end position="1438"/>
    </location>
</feature>